<dbReference type="Proteomes" id="UP000007797">
    <property type="component" value="Unassembled WGS sequence"/>
</dbReference>
<keyword evidence="1" id="KW-1133">Transmembrane helix</keyword>
<sequence length="710" mass="82374">MIDRLYKKRTVVRAIYTVLIVLAAILFTTTLYIETQVIANYKESHINNDRNQLRYSKVFRSVVQGGKEEEDPHGENGKQSLRYRASIFSNLSKFNQLHSESRLQEGLKTKPRSEIVETMTNYRHVLGHSSHLEYLIRDDYNVEDQRRIMNGQEYPIIYNFKSPFENIPFYIVEDIGRIIIQPKPIFKTIPLRINIQVPTMTSISQHQDDIHEKDKEELEKRTKREFNLANYQELAKVRDSLPMIDHGLFEYVGNSSDYILTSFLAAMSPKIRKSIIIVGHNTNFDKPNKILDQFLRENKAWDLDKNNFYVPVEKDRVPDYAFIAKLIKVPLSSPTFALYQQLDRINWGYSELNWMYSHASSPTNHPPTCEQGKYLVHTLDASASFGSIVNYLTSAVTQSILLNRALLLDSKHFIFGQWSNTFLPTTLCDENTYHPINNSNSQVYRIEDQDLGKKYLMFNPDDEKTENYPMQFGFNSYFEYEAAVFNWLFRFNEKARLASTLLQYKFYQGKKAYMNPPQCVSLHYATFSPIDNKTNSFIKEKQVKFKNLNQQDSSTDNEGLAGQTIEFVSLPKIIDDTLEALQVVKSMDEFKDIPVLFVMTNRIEFLKQIAPIIDRVTKRITGNKQKMGEKLFDSLSALDHNRDKSNLENLTSGTMTDAQLSEQAIIFFTEMQIAAQCEIIVGSKESSVSRAIKQLSITKFNRPMFFYSID</sequence>
<evidence type="ECO:0000313" key="3">
    <source>
        <dbReference type="Proteomes" id="UP000007797"/>
    </source>
</evidence>
<dbReference type="AlphaFoldDB" id="F4PMA8"/>
<gene>
    <name evidence="2" type="ORF">DFA_04888</name>
</gene>
<keyword evidence="1" id="KW-0812">Transmembrane</keyword>
<dbReference type="EMBL" id="GL883008">
    <property type="protein sequence ID" value="EGG22758.1"/>
    <property type="molecule type" value="Genomic_DNA"/>
</dbReference>
<name>F4PMA8_CACFS</name>
<dbReference type="GeneID" id="14875605"/>
<reference evidence="3" key="1">
    <citation type="journal article" date="2011" name="Genome Res.">
        <title>Phylogeny-wide analysis of social amoeba genomes highlights ancient origins for complex intercellular communication.</title>
        <authorList>
            <person name="Heidel A.J."/>
            <person name="Lawal H.M."/>
            <person name="Felder M."/>
            <person name="Schilde C."/>
            <person name="Helps N.R."/>
            <person name="Tunggal B."/>
            <person name="Rivero F."/>
            <person name="John U."/>
            <person name="Schleicher M."/>
            <person name="Eichinger L."/>
            <person name="Platzer M."/>
            <person name="Noegel A.A."/>
            <person name="Schaap P."/>
            <person name="Gloeckner G."/>
        </authorList>
    </citation>
    <scope>NUCLEOTIDE SEQUENCE [LARGE SCALE GENOMIC DNA]</scope>
    <source>
        <strain evidence="3">SH3</strain>
    </source>
</reference>
<dbReference type="KEGG" id="dfa:DFA_04888"/>
<accession>F4PMA8</accession>
<evidence type="ECO:0000256" key="1">
    <source>
        <dbReference type="SAM" id="Phobius"/>
    </source>
</evidence>
<evidence type="ECO:0000313" key="2">
    <source>
        <dbReference type="EMBL" id="EGG22758.1"/>
    </source>
</evidence>
<feature type="transmembrane region" description="Helical" evidence="1">
    <location>
        <begin position="12"/>
        <end position="33"/>
    </location>
</feature>
<keyword evidence="1" id="KW-0472">Membrane</keyword>
<dbReference type="RefSeq" id="XP_004360609.1">
    <property type="nucleotide sequence ID" value="XM_004360552.1"/>
</dbReference>
<protein>
    <submittedName>
        <fullName evidence="2">Uncharacterized protein</fullName>
    </submittedName>
</protein>
<dbReference type="OMA" id="LRINIQV"/>
<organism evidence="2 3">
    <name type="scientific">Cavenderia fasciculata</name>
    <name type="common">Slime mold</name>
    <name type="synonym">Dictyostelium fasciculatum</name>
    <dbReference type="NCBI Taxonomy" id="261658"/>
    <lineage>
        <taxon>Eukaryota</taxon>
        <taxon>Amoebozoa</taxon>
        <taxon>Evosea</taxon>
        <taxon>Eumycetozoa</taxon>
        <taxon>Dictyostelia</taxon>
        <taxon>Acytosteliales</taxon>
        <taxon>Cavenderiaceae</taxon>
        <taxon>Cavenderia</taxon>
    </lineage>
</organism>
<proteinExistence type="predicted"/>
<keyword evidence="3" id="KW-1185">Reference proteome</keyword>